<dbReference type="Gene3D" id="3.20.20.80">
    <property type="entry name" value="Glycosidases"/>
    <property type="match status" value="1"/>
</dbReference>
<dbReference type="Pfam" id="PF22848">
    <property type="entry name" value="ASD1_dom"/>
    <property type="match status" value="1"/>
</dbReference>
<dbReference type="InterPro" id="IPR013320">
    <property type="entry name" value="ConA-like_dom_sf"/>
</dbReference>
<evidence type="ECO:0000313" key="8">
    <source>
        <dbReference type="Proteomes" id="UP000061809"/>
    </source>
</evidence>
<keyword evidence="7" id="KW-0326">Glycosidase</keyword>
<comment type="catalytic activity">
    <reaction evidence="1">
        <text>Hydrolysis of terminal non-reducing alpha-L-arabinofuranoside residues in alpha-L-arabinosides.</text>
        <dbReference type="EC" id="3.2.1.55"/>
    </reaction>
</comment>
<evidence type="ECO:0000313" key="7">
    <source>
        <dbReference type="EMBL" id="ALJ60076.1"/>
    </source>
</evidence>
<protein>
    <recommendedName>
        <fullName evidence="3">non-reducing end alpha-L-arabinofuranosidase</fullName>
        <ecNumber evidence="3">3.2.1.55</ecNumber>
    </recommendedName>
</protein>
<accession>A0A0P0FXQ9</accession>
<dbReference type="InterPro" id="IPR013780">
    <property type="entry name" value="Glyco_hydro_b"/>
</dbReference>
<dbReference type="InterPro" id="IPR017853">
    <property type="entry name" value="GH"/>
</dbReference>
<evidence type="ECO:0000256" key="5">
    <source>
        <dbReference type="ARBA" id="ARBA00022801"/>
    </source>
</evidence>
<dbReference type="InterPro" id="IPR051563">
    <property type="entry name" value="Glycosyl_Hydrolase_51"/>
</dbReference>
<dbReference type="Gene3D" id="2.60.40.1180">
    <property type="entry name" value="Golgi alpha-mannosidase II"/>
    <property type="match status" value="1"/>
</dbReference>
<dbReference type="RefSeq" id="WP_029426363.1">
    <property type="nucleotide sequence ID" value="NZ_CP012801.1"/>
</dbReference>
<dbReference type="Pfam" id="PF06439">
    <property type="entry name" value="3keto-disac_hyd"/>
    <property type="match status" value="1"/>
</dbReference>
<dbReference type="PANTHER" id="PTHR31776:SF0">
    <property type="entry name" value="ALPHA-L-ARABINOFURANOSIDASE 1"/>
    <property type="match status" value="1"/>
</dbReference>
<dbReference type="SMART" id="SM00813">
    <property type="entry name" value="Alpha-L-AF_C"/>
    <property type="match status" value="1"/>
</dbReference>
<dbReference type="PATRIC" id="fig|246787.4.peg.2931"/>
<dbReference type="EC" id="3.2.1.55" evidence="3"/>
<dbReference type="PANTHER" id="PTHR31776">
    <property type="entry name" value="ALPHA-L-ARABINOFURANOSIDASE 1"/>
    <property type="match status" value="1"/>
</dbReference>
<dbReference type="GO" id="GO:0046556">
    <property type="term" value="F:alpha-L-arabinofuranosidase activity"/>
    <property type="evidence" value="ECO:0007669"/>
    <property type="project" value="UniProtKB-EC"/>
</dbReference>
<reference evidence="7 8" key="1">
    <citation type="journal article" date="2015" name="Science">
        <title>Genetic determinants of in vivo fitness and diet responsiveness in multiple human gut Bacteroides.</title>
        <authorList>
            <person name="Wu M."/>
            <person name="McNulty N.P."/>
            <person name="Rodionov D.A."/>
            <person name="Khoroshkin M.S."/>
            <person name="Griffin N.W."/>
            <person name="Cheng J."/>
            <person name="Latreille P."/>
            <person name="Kerstetter R.A."/>
            <person name="Terrapon N."/>
            <person name="Henrissat B."/>
            <person name="Osterman A.L."/>
            <person name="Gordon J.I."/>
        </authorList>
    </citation>
    <scope>NUCLEOTIDE SEQUENCE [LARGE SCALE GENOMIC DNA]</scope>
    <source>
        <strain evidence="7 8">WH2</strain>
    </source>
</reference>
<dbReference type="Proteomes" id="UP000061809">
    <property type="component" value="Chromosome"/>
</dbReference>
<dbReference type="InterPro" id="IPR010720">
    <property type="entry name" value="Alpha-L-AF_C"/>
</dbReference>
<dbReference type="InterPro" id="IPR055235">
    <property type="entry name" value="ASD1_cat"/>
</dbReference>
<dbReference type="Pfam" id="PF06964">
    <property type="entry name" value="Alpha-L-AF_C"/>
    <property type="match status" value="1"/>
</dbReference>
<dbReference type="EMBL" id="CP012801">
    <property type="protein sequence ID" value="ALJ60076.1"/>
    <property type="molecule type" value="Genomic_DNA"/>
</dbReference>
<dbReference type="SUPFAM" id="SSF49899">
    <property type="entry name" value="Concanavalin A-like lectins/glucanases"/>
    <property type="match status" value="1"/>
</dbReference>
<name>A0A0P0FXQ9_9BACE</name>
<sequence length="839" mass="94010">MKQTLLCLAASALFFSACDTNFVPQDEIVINLQEKGAEVAPSMYGIFFEEINHAGDGGLYAELVKNRSFEELEMPEGYHAEGNTLYPKKVHNHITGEVKPERYRWTTEPVPGWSLKVSEAADAEMKLTKENPYFTTAPNNLKVTVKNGKTPVRLVNEGYWGMNLVKGNAYLLRAIIRASSTYKGKITALLLSDKDEVLASTPIEVTGSDSWNDIHRTITPESTSNKGKLALEFDGAGTVYLDYVSLFPEKTFANRPNGLRKDVAETLAGLRPAFVRWPGGCVVEGISLENRFEWKKTLGDPASRPGEYSTWGYRCSYGFGYYEMLQFCEDINADAMFVCNVGMGCQFRMGDASSESEIAYYLDDCMDAIEYAIGDASTEWGAKRAEHGHPAPFPLKYVEIGNENWGDEYDKRFDIFYVAIKEKYPELILISNHGMGGIGKSVRTDMIDPHWYVNPEFFFQNTKLFDDQSRGKYDVYVGEYACNSNVGGGNLRAALSEAAFISGMERNGDLVKMASYAPLLENRNDRAWAVNLIWLDTDQVVGRSSYYVQQMAAENRPTYNVKSNITMSAPLPVDYNEGRIGFGSWNTQVEFKDVRITRQDGTSVQPDLARCTDKRGKWQIENGVLNQTSSEAPTKYVMDDFSGNQFTMECKARKVGGNEGFFIYLGLSEDGQKGFVYNIGGWNNQSTAVEQVSGGRNAGVMGKTVNQRIEKDKWYDIRLVVAPGKSELYMDNELILSHVPESTPLQFISSGYDEATREVIIKVVNAEGKSYPARIKLEGMEVESTGKVISLASGSDMDENSFEEPEKIYPEKSEYNGFGKSFDYNFPPFSYTILRIRTK</sequence>
<gene>
    <name evidence="7" type="ORF">BcellWH2_02837</name>
</gene>
<dbReference type="InterPro" id="IPR010496">
    <property type="entry name" value="AL/BT2_dom"/>
</dbReference>
<dbReference type="PROSITE" id="PS51257">
    <property type="entry name" value="PROKAR_LIPOPROTEIN"/>
    <property type="match status" value="1"/>
</dbReference>
<dbReference type="SUPFAM" id="SSF49785">
    <property type="entry name" value="Galactose-binding domain-like"/>
    <property type="match status" value="1"/>
</dbReference>
<keyword evidence="6" id="KW-0325">Glycoprotein</keyword>
<dbReference type="InterPro" id="IPR008979">
    <property type="entry name" value="Galactose-bd-like_sf"/>
</dbReference>
<dbReference type="AlphaFoldDB" id="A0A0P0FXQ9"/>
<dbReference type="GO" id="GO:0046373">
    <property type="term" value="P:L-arabinose metabolic process"/>
    <property type="evidence" value="ECO:0007669"/>
    <property type="project" value="InterPro"/>
</dbReference>
<dbReference type="SUPFAM" id="SSF51011">
    <property type="entry name" value="Glycosyl hydrolase domain"/>
    <property type="match status" value="1"/>
</dbReference>
<dbReference type="Gene3D" id="2.60.120.260">
    <property type="entry name" value="Galactose-binding domain-like"/>
    <property type="match status" value="1"/>
</dbReference>
<evidence type="ECO:0000256" key="2">
    <source>
        <dbReference type="ARBA" id="ARBA00007186"/>
    </source>
</evidence>
<evidence type="ECO:0000256" key="6">
    <source>
        <dbReference type="ARBA" id="ARBA00023180"/>
    </source>
</evidence>
<evidence type="ECO:0000256" key="4">
    <source>
        <dbReference type="ARBA" id="ARBA00022729"/>
    </source>
</evidence>
<comment type="similarity">
    <text evidence="2">Belongs to the glycosyl hydrolase 51 family.</text>
</comment>
<keyword evidence="4" id="KW-0732">Signal</keyword>
<evidence type="ECO:0000256" key="3">
    <source>
        <dbReference type="ARBA" id="ARBA00012670"/>
    </source>
</evidence>
<dbReference type="KEGG" id="bcel:BcellWH2_02837"/>
<dbReference type="SUPFAM" id="SSF51445">
    <property type="entry name" value="(Trans)glycosidases"/>
    <property type="match status" value="1"/>
</dbReference>
<evidence type="ECO:0000256" key="1">
    <source>
        <dbReference type="ARBA" id="ARBA00001462"/>
    </source>
</evidence>
<organism evidence="7 8">
    <name type="scientific">Bacteroides cellulosilyticus</name>
    <dbReference type="NCBI Taxonomy" id="246787"/>
    <lineage>
        <taxon>Bacteria</taxon>
        <taxon>Pseudomonadati</taxon>
        <taxon>Bacteroidota</taxon>
        <taxon>Bacteroidia</taxon>
        <taxon>Bacteroidales</taxon>
        <taxon>Bacteroidaceae</taxon>
        <taxon>Bacteroides</taxon>
    </lineage>
</organism>
<keyword evidence="5 7" id="KW-0378">Hydrolase</keyword>
<proteinExistence type="inferred from homology"/>